<sequence>MRWDPCIQPLLVHGVFFNSVKLYLLAAFCTSLARRMTTSQIHIIDRNLKGKIIYH</sequence>
<accession>A0A5N6TBS3</accession>
<dbReference type="RefSeq" id="XP_031919887.1">
    <property type="nucleotide sequence ID" value="XM_032053007.1"/>
</dbReference>
<dbReference type="Proteomes" id="UP000325672">
    <property type="component" value="Unassembled WGS sequence"/>
</dbReference>
<keyword evidence="1" id="KW-0472">Membrane</keyword>
<name>A0A5N6TBS3_ASPPS</name>
<feature type="transmembrane region" description="Helical" evidence="1">
    <location>
        <begin position="12"/>
        <end position="33"/>
    </location>
</feature>
<proteinExistence type="predicted"/>
<evidence type="ECO:0000256" key="1">
    <source>
        <dbReference type="SAM" id="Phobius"/>
    </source>
</evidence>
<protein>
    <submittedName>
        <fullName evidence="2">Uncharacterized protein</fullName>
    </submittedName>
</protein>
<keyword evidence="1" id="KW-1133">Transmembrane helix</keyword>
<organism evidence="2 3">
    <name type="scientific">Aspergillus pseudotamarii</name>
    <dbReference type="NCBI Taxonomy" id="132259"/>
    <lineage>
        <taxon>Eukaryota</taxon>
        <taxon>Fungi</taxon>
        <taxon>Dikarya</taxon>
        <taxon>Ascomycota</taxon>
        <taxon>Pezizomycotina</taxon>
        <taxon>Eurotiomycetes</taxon>
        <taxon>Eurotiomycetidae</taxon>
        <taxon>Eurotiales</taxon>
        <taxon>Aspergillaceae</taxon>
        <taxon>Aspergillus</taxon>
        <taxon>Aspergillus subgen. Circumdati</taxon>
    </lineage>
</organism>
<keyword evidence="3" id="KW-1185">Reference proteome</keyword>
<reference evidence="2 3" key="1">
    <citation type="submission" date="2019-04" db="EMBL/GenBank/DDBJ databases">
        <title>Friends and foes A comparative genomics study of 23 Aspergillus species from section Flavi.</title>
        <authorList>
            <consortium name="DOE Joint Genome Institute"/>
            <person name="Kjaerbolling I."/>
            <person name="Vesth T."/>
            <person name="Frisvad J.C."/>
            <person name="Nybo J.L."/>
            <person name="Theobald S."/>
            <person name="Kildgaard S."/>
            <person name="Isbrandt T."/>
            <person name="Kuo A."/>
            <person name="Sato A."/>
            <person name="Lyhne E.K."/>
            <person name="Kogle M.E."/>
            <person name="Wiebenga A."/>
            <person name="Kun R.S."/>
            <person name="Lubbers R.J."/>
            <person name="Makela M.R."/>
            <person name="Barry K."/>
            <person name="Chovatia M."/>
            <person name="Clum A."/>
            <person name="Daum C."/>
            <person name="Haridas S."/>
            <person name="He G."/>
            <person name="LaButti K."/>
            <person name="Lipzen A."/>
            <person name="Mondo S."/>
            <person name="Riley R."/>
            <person name="Salamov A."/>
            <person name="Simmons B.A."/>
            <person name="Magnuson J.K."/>
            <person name="Henrissat B."/>
            <person name="Mortensen U.H."/>
            <person name="Larsen T.O."/>
            <person name="Devries R.P."/>
            <person name="Grigoriev I.V."/>
            <person name="Machida M."/>
            <person name="Baker S.E."/>
            <person name="Andersen M.R."/>
        </authorList>
    </citation>
    <scope>NUCLEOTIDE SEQUENCE [LARGE SCALE GENOMIC DNA]</scope>
    <source>
        <strain evidence="2 3">CBS 117625</strain>
    </source>
</reference>
<gene>
    <name evidence="2" type="ORF">BDV38DRAFT_232099</name>
</gene>
<dbReference type="GeneID" id="43637217"/>
<keyword evidence="1" id="KW-0812">Transmembrane</keyword>
<dbReference type="EMBL" id="ML743551">
    <property type="protein sequence ID" value="KAE8143824.1"/>
    <property type="molecule type" value="Genomic_DNA"/>
</dbReference>
<evidence type="ECO:0000313" key="2">
    <source>
        <dbReference type="EMBL" id="KAE8143824.1"/>
    </source>
</evidence>
<evidence type="ECO:0000313" key="3">
    <source>
        <dbReference type="Proteomes" id="UP000325672"/>
    </source>
</evidence>
<dbReference type="AlphaFoldDB" id="A0A5N6TBS3"/>